<dbReference type="Proteomes" id="UP000305760">
    <property type="component" value="Unassembled WGS sequence"/>
</dbReference>
<dbReference type="RefSeq" id="WP_139446565.1">
    <property type="nucleotide sequence ID" value="NZ_SMDR01000001.1"/>
</dbReference>
<dbReference type="Gene3D" id="3.40.50.300">
    <property type="entry name" value="P-loop containing nucleotide triphosphate hydrolases"/>
    <property type="match status" value="1"/>
</dbReference>
<dbReference type="Gene3D" id="3.40.50.10810">
    <property type="entry name" value="Tandem AAA-ATPase domain"/>
    <property type="match status" value="1"/>
</dbReference>
<feature type="binding site" evidence="9">
    <location>
        <begin position="170"/>
        <end position="177"/>
    </location>
    <ligand>
        <name>ATP</name>
        <dbReference type="ChEBI" id="CHEBI:30616"/>
    </ligand>
</feature>
<evidence type="ECO:0000256" key="6">
    <source>
        <dbReference type="ARBA" id="ARBA00023125"/>
    </source>
</evidence>
<keyword evidence="1 9" id="KW-0547">Nucleotide-binding</keyword>
<dbReference type="EC" id="3.6.4.-" evidence="9"/>
<dbReference type="InterPro" id="IPR014001">
    <property type="entry name" value="Helicase_ATP-bd"/>
</dbReference>
<comment type="subunit">
    <text evidence="9">Interacts with the RNAP. Has a higher affinity for the core RNAP than for the holoenzyme. Its ATPase activity is stimulated by binding to RNAP.</text>
</comment>
<dbReference type="InterPro" id="IPR049730">
    <property type="entry name" value="SNF2/RAD54-like_C"/>
</dbReference>
<dbReference type="HAMAP" id="MF_01821">
    <property type="entry name" value="Helicase_RapA"/>
    <property type="match status" value="1"/>
</dbReference>
<dbReference type="InterPro" id="IPR040765">
    <property type="entry name" value="Tudor_1_RapA"/>
</dbReference>
<name>A0A5C4RVT3_9GAMM</name>
<dbReference type="PANTHER" id="PTHR45766">
    <property type="entry name" value="DNA ANNEALING HELICASE AND ENDONUCLEASE ZRANB3 FAMILY MEMBER"/>
    <property type="match status" value="1"/>
</dbReference>
<dbReference type="InterPro" id="IPR057342">
    <property type="entry name" value="DEXDc_RapA"/>
</dbReference>
<dbReference type="InterPro" id="IPR001650">
    <property type="entry name" value="Helicase_C-like"/>
</dbReference>
<evidence type="ECO:0000256" key="4">
    <source>
        <dbReference type="ARBA" id="ARBA00022840"/>
    </source>
</evidence>
<evidence type="ECO:0000256" key="9">
    <source>
        <dbReference type="HAMAP-Rule" id="MF_01821"/>
    </source>
</evidence>
<evidence type="ECO:0000256" key="1">
    <source>
        <dbReference type="ARBA" id="ARBA00022741"/>
    </source>
</evidence>
<dbReference type="Gene3D" id="3.30.360.80">
    <property type="match status" value="1"/>
</dbReference>
<keyword evidence="2 9" id="KW-0378">Hydrolase</keyword>
<sequence>MNNFAPGQRWFSSAEPELGLGTVLRLAGRQVQIVFTGTGVVRMYALGSAPLLRAVFRPGERVRIGGADKTVERAELHELLIHYTCDGQVHPEGELDAEQPVSQADSRLLSGRVDRNDQFEFRRECLQRRAEARAHAGWGVLGARIDLIPHQLRVAAMAGERRPPRLLLADEVGLGKTIEACLIAAQQLATGRARRVLVLVPESLVNQWFVELLRRFNLPFAIYDEERCESLELTEPKANPFEDEQCVIASVDWLASHEKRARQALAAGWDLLLVDEAHHLVWTPEFSSPGYALVEALALRTPGLLLLTATPEQLGLGGHFARLRLLDPARYTDLEAFRADARGYLELSALAERLLDGQTLTTGDMQRLAALFPDEGDELARRLGRIAGGDEGERDALLADLVDRHGTGRVMVRNRRAGHSRHPASRDTGASMHGAVGGFPRRLPAITALPDPDEPTVLGRLRAEFAHDVGETDDEPSHDYARDPRTDWLLGILDAVAPAKVLLLCRSRAKVQALEEALRLRSGLQVARFHEDMNLLQRDRNAAFFADPEGARLLIASEIGAEGRNFQFAQHLVMWDLPLHPDMLEQRIGRLDRIGQRGDVVIHAAAVPGSAQEVLLRWVHEGLDAFRGVLADGRELLRAFGAELLQLAAQDADAREPALTELIERSREKHAELARIIAEGRDRLLELGSRGSDGGELLAALQEDDRHAGMDDHALRLLEQFGVHNEPLAAGLWLLDPEHVTVDGFEELKNGPRTATFDRATALARDDLLYLRADHPLLLSAGELLVSGETGNAAFLVDDSLPPRTVVLEAVNVLECVAPAGLDIERYLPPAPLSVAVDTRLQVRADFAPGERARLRAGDRVFDLSPQRKILAALVPPMLERAREETQAVAQARIAEAIAKADTLLSNEAQRLRALARVNPAVRPEEIAALEKERESLLAILPTARPRLDSLRLVASTDFLQLRR</sequence>
<dbReference type="InterPro" id="IPR000330">
    <property type="entry name" value="SNF2_N"/>
</dbReference>
<dbReference type="GO" id="GO:0004386">
    <property type="term" value="F:helicase activity"/>
    <property type="evidence" value="ECO:0007669"/>
    <property type="project" value="UniProtKB-UniRule"/>
</dbReference>
<evidence type="ECO:0000256" key="8">
    <source>
        <dbReference type="ARBA" id="ARBA00023163"/>
    </source>
</evidence>
<dbReference type="CDD" id="cd18793">
    <property type="entry name" value="SF2_C_SNF"/>
    <property type="match status" value="1"/>
</dbReference>
<accession>A0A5C4RVT3</accession>
<feature type="domain" description="Helicase ATP-binding" evidence="10">
    <location>
        <begin position="157"/>
        <end position="329"/>
    </location>
</feature>
<dbReference type="CDD" id="cd18011">
    <property type="entry name" value="DEXDc_RapA"/>
    <property type="match status" value="1"/>
</dbReference>
<dbReference type="PROSITE" id="PS51192">
    <property type="entry name" value="HELICASE_ATP_BIND_1"/>
    <property type="match status" value="1"/>
</dbReference>
<dbReference type="GO" id="GO:0016817">
    <property type="term" value="F:hydrolase activity, acting on acid anhydrides"/>
    <property type="evidence" value="ECO:0007669"/>
    <property type="project" value="InterPro"/>
</dbReference>
<organism evidence="12 13">
    <name type="scientific">Arenimonas terrae</name>
    <dbReference type="NCBI Taxonomy" id="2546226"/>
    <lineage>
        <taxon>Bacteria</taxon>
        <taxon>Pseudomonadati</taxon>
        <taxon>Pseudomonadota</taxon>
        <taxon>Gammaproteobacteria</taxon>
        <taxon>Lysobacterales</taxon>
        <taxon>Lysobacteraceae</taxon>
        <taxon>Arenimonas</taxon>
    </lineage>
</organism>
<comment type="caution">
    <text evidence="12">The sequence shown here is derived from an EMBL/GenBank/DDBJ whole genome shotgun (WGS) entry which is preliminary data.</text>
</comment>
<gene>
    <name evidence="9 12" type="primary">rapA</name>
    <name evidence="12" type="ORF">E1B00_05855</name>
</gene>
<dbReference type="Pfam" id="PF12137">
    <property type="entry name" value="RapA_C"/>
    <property type="match status" value="1"/>
</dbReference>
<keyword evidence="4 9" id="KW-0067">ATP-binding</keyword>
<feature type="short sequence motif" description="DEAH box" evidence="9">
    <location>
        <begin position="275"/>
        <end position="278"/>
    </location>
</feature>
<evidence type="ECO:0000256" key="5">
    <source>
        <dbReference type="ARBA" id="ARBA00023015"/>
    </source>
</evidence>
<dbReference type="GO" id="GO:0006355">
    <property type="term" value="P:regulation of DNA-templated transcription"/>
    <property type="evidence" value="ECO:0007669"/>
    <property type="project" value="UniProtKB-UniRule"/>
</dbReference>
<dbReference type="InterPro" id="IPR023949">
    <property type="entry name" value="Helicase_RapA"/>
</dbReference>
<keyword evidence="8 9" id="KW-0804">Transcription</keyword>
<keyword evidence="5 9" id="KW-0805">Transcription regulation</keyword>
<evidence type="ECO:0000256" key="2">
    <source>
        <dbReference type="ARBA" id="ARBA00022801"/>
    </source>
</evidence>
<keyword evidence="13" id="KW-1185">Reference proteome</keyword>
<dbReference type="SMART" id="SM00490">
    <property type="entry name" value="HELICc"/>
    <property type="match status" value="1"/>
</dbReference>
<dbReference type="GO" id="GO:0003677">
    <property type="term" value="F:DNA binding"/>
    <property type="evidence" value="ECO:0007669"/>
    <property type="project" value="UniProtKB-KW"/>
</dbReference>
<keyword evidence="3 9" id="KW-0347">Helicase</keyword>
<proteinExistence type="inferred from homology"/>
<evidence type="ECO:0000313" key="12">
    <source>
        <dbReference type="EMBL" id="TNJ35280.1"/>
    </source>
</evidence>
<dbReference type="GO" id="GO:0005524">
    <property type="term" value="F:ATP binding"/>
    <property type="evidence" value="ECO:0007669"/>
    <property type="project" value="UniProtKB-UniRule"/>
</dbReference>
<dbReference type="Pfam" id="PF00271">
    <property type="entry name" value="Helicase_C"/>
    <property type="match status" value="1"/>
</dbReference>
<dbReference type="NCBIfam" id="NF003426">
    <property type="entry name" value="PRK04914.1"/>
    <property type="match status" value="1"/>
</dbReference>
<evidence type="ECO:0000259" key="10">
    <source>
        <dbReference type="PROSITE" id="PS51192"/>
    </source>
</evidence>
<protein>
    <recommendedName>
        <fullName evidence="9">RNA polymerase-associated protein RapA</fullName>
        <ecNumber evidence="9">3.6.4.-</ecNumber>
    </recommendedName>
    <alternativeName>
        <fullName evidence="9">ATP-dependent helicase HepA</fullName>
    </alternativeName>
</protein>
<dbReference type="Pfam" id="PF18339">
    <property type="entry name" value="Tudor_1_RapA"/>
    <property type="match status" value="1"/>
</dbReference>
<comment type="function">
    <text evidence="9">Transcription regulator that activates transcription by stimulating RNA polymerase (RNAP) recycling in case of stress conditions such as supercoiled DNA or high salt concentrations. Probably acts by releasing the RNAP, when it is trapped or immobilized on tightly supercoiled DNA. Does not activate transcription on linear DNA. Probably not involved in DNA repair.</text>
</comment>
<comment type="similarity">
    <text evidence="9">Belongs to the SNF2/RAD54 helicase family. RapA subfamily.</text>
</comment>
<evidence type="ECO:0000313" key="13">
    <source>
        <dbReference type="Proteomes" id="UP000305760"/>
    </source>
</evidence>
<dbReference type="SMART" id="SM00487">
    <property type="entry name" value="DEXDc"/>
    <property type="match status" value="1"/>
</dbReference>
<dbReference type="EMBL" id="SMDR01000001">
    <property type="protein sequence ID" value="TNJ35280.1"/>
    <property type="molecule type" value="Genomic_DNA"/>
</dbReference>
<dbReference type="Gene3D" id="6.10.140.1500">
    <property type="match status" value="1"/>
</dbReference>
<dbReference type="AlphaFoldDB" id="A0A5C4RVT3"/>
<evidence type="ECO:0000256" key="7">
    <source>
        <dbReference type="ARBA" id="ARBA00023159"/>
    </source>
</evidence>
<dbReference type="InterPro" id="IPR022737">
    <property type="entry name" value="RapA_C"/>
</dbReference>
<feature type="domain" description="Helicase C-terminal" evidence="11">
    <location>
        <begin position="488"/>
        <end position="663"/>
    </location>
</feature>
<dbReference type="Gene3D" id="2.30.30.140">
    <property type="match status" value="1"/>
</dbReference>
<dbReference type="SUPFAM" id="SSF52540">
    <property type="entry name" value="P-loop containing nucleoside triphosphate hydrolases"/>
    <property type="match status" value="2"/>
</dbReference>
<dbReference type="InterPro" id="IPR027417">
    <property type="entry name" value="P-loop_NTPase"/>
</dbReference>
<evidence type="ECO:0000256" key="3">
    <source>
        <dbReference type="ARBA" id="ARBA00022806"/>
    </source>
</evidence>
<dbReference type="OrthoDB" id="9814088at2"/>
<keyword evidence="6 9" id="KW-0238">DNA-binding</keyword>
<dbReference type="PROSITE" id="PS51194">
    <property type="entry name" value="HELICASE_CTER"/>
    <property type="match status" value="1"/>
</dbReference>
<evidence type="ECO:0000259" key="11">
    <source>
        <dbReference type="PROSITE" id="PS51194"/>
    </source>
</evidence>
<dbReference type="InterPro" id="IPR038718">
    <property type="entry name" value="SNF2-like_sf"/>
</dbReference>
<keyword evidence="7 9" id="KW-0010">Activator</keyword>
<dbReference type="Pfam" id="PF00176">
    <property type="entry name" value="SNF2-rel_dom"/>
    <property type="match status" value="1"/>
</dbReference>
<dbReference type="PANTHER" id="PTHR45766:SF6">
    <property type="entry name" value="SWI_SNF-RELATED MATRIX-ASSOCIATED ACTIN-DEPENDENT REGULATOR OF CHROMATIN SUBFAMILY A-LIKE PROTEIN 1"/>
    <property type="match status" value="1"/>
</dbReference>
<reference evidence="12 13" key="1">
    <citation type="submission" date="2019-03" db="EMBL/GenBank/DDBJ databases">
        <title>Arenimonas daejeonensis sp. nov., isolated from compost.</title>
        <authorList>
            <person name="Jeon C.O."/>
        </authorList>
    </citation>
    <scope>NUCLEOTIDE SEQUENCE [LARGE SCALE GENOMIC DNA]</scope>
    <source>
        <strain evidence="12 13">R29</strain>
    </source>
</reference>